<feature type="transmembrane region" description="Helical" evidence="6">
    <location>
        <begin position="361"/>
        <end position="380"/>
    </location>
</feature>
<keyword evidence="4 6" id="KW-1133">Transmembrane helix</keyword>
<protein>
    <recommendedName>
        <fullName evidence="7">Major facilitator superfamily (MFS) profile domain-containing protein</fullName>
    </recommendedName>
</protein>
<dbReference type="PROSITE" id="PS50850">
    <property type="entry name" value="MFS"/>
    <property type="match status" value="1"/>
</dbReference>
<dbReference type="PANTHER" id="PTHR23505:SF79">
    <property type="entry name" value="PROTEIN SPINSTER"/>
    <property type="match status" value="1"/>
</dbReference>
<feature type="transmembrane region" description="Helical" evidence="6">
    <location>
        <begin position="145"/>
        <end position="163"/>
    </location>
</feature>
<dbReference type="Pfam" id="PF07690">
    <property type="entry name" value="MFS_1"/>
    <property type="match status" value="1"/>
</dbReference>
<feature type="transmembrane region" description="Helical" evidence="6">
    <location>
        <begin position="230"/>
        <end position="250"/>
    </location>
</feature>
<dbReference type="PANTHER" id="PTHR23505">
    <property type="entry name" value="SPINSTER"/>
    <property type="match status" value="1"/>
</dbReference>
<evidence type="ECO:0000259" key="7">
    <source>
        <dbReference type="PROSITE" id="PS50850"/>
    </source>
</evidence>
<evidence type="ECO:0000313" key="8">
    <source>
        <dbReference type="EMBL" id="AWI10369.1"/>
    </source>
</evidence>
<dbReference type="Gene3D" id="1.20.1250.20">
    <property type="entry name" value="MFS general substrate transporter like domains"/>
    <property type="match status" value="2"/>
</dbReference>
<feature type="transmembrane region" description="Helical" evidence="6">
    <location>
        <begin position="392"/>
        <end position="414"/>
    </location>
</feature>
<dbReference type="RefSeq" id="WP_108826271.1">
    <property type="nucleotide sequence ID" value="NZ_CP023004.1"/>
</dbReference>
<evidence type="ECO:0000256" key="4">
    <source>
        <dbReference type="ARBA" id="ARBA00022989"/>
    </source>
</evidence>
<dbReference type="AlphaFoldDB" id="A0A2U8E603"/>
<accession>A0A2U8E603</accession>
<dbReference type="Proteomes" id="UP000244896">
    <property type="component" value="Chromosome"/>
</dbReference>
<feature type="transmembrane region" description="Helical" evidence="6">
    <location>
        <begin position="169"/>
        <end position="187"/>
    </location>
</feature>
<sequence>MKPQKPLRPGYKWELLALLCLAFFFHQGDRAIFGVVLPQIRAELLLTGSQEGLVGSVLFFTLAILMPFAGFVGDRFSKTRVITGCLIFWSTATLFTGFAGGVVALVALRSVATAGGEAFYAPSAYSLLAKFHRSTRSIAMSVHQTALYIGVMTSGFLGGWIADCWGWRSAFYVFGGCGILLGFVFIFRLRDTNDEKSLEPPPADAPPAPAPAAEPTLFQSFAMIFRTPTALLLTVAFTAIVCVNNAYVVWAPSFLQDKFNLSLTLAGGYAMFFHHFGAMAGVLAGGAFSDYRARTRPTARLELQTVAMALGAPAIFWMAMAPGLVSVCVAMTAFGLFRGLYECNTHASLFDVIPPRFRATAVSMMTMMAFLVGSLSPLLLGRMKDIYTDGSGLTRGFAVLASLYLVGAIAVGFARARTFRRDRVGLV</sequence>
<dbReference type="KEGG" id="elut:CKA38_14875"/>
<keyword evidence="5 6" id="KW-0472">Membrane</keyword>
<comment type="subcellular location">
    <subcellularLocation>
        <location evidence="1">Membrane</location>
        <topology evidence="1">Multi-pass membrane protein</topology>
    </subcellularLocation>
</comment>
<dbReference type="SUPFAM" id="SSF103473">
    <property type="entry name" value="MFS general substrate transporter"/>
    <property type="match status" value="1"/>
</dbReference>
<evidence type="ECO:0000256" key="1">
    <source>
        <dbReference type="ARBA" id="ARBA00004141"/>
    </source>
</evidence>
<gene>
    <name evidence="8" type="ORF">CKA38_14875</name>
</gene>
<dbReference type="EMBL" id="CP023004">
    <property type="protein sequence ID" value="AWI10369.1"/>
    <property type="molecule type" value="Genomic_DNA"/>
</dbReference>
<name>A0A2U8E603_9BACT</name>
<reference evidence="8 9" key="1">
    <citation type="journal article" date="2018" name="Syst. Appl. Microbiol.">
        <title>Ereboglobus luteus gen. nov. sp. nov. from cockroach guts, and new insights into the oxygen relationship of the genera Opitutus and Didymococcus (Verrucomicrobia: Opitutaceae).</title>
        <authorList>
            <person name="Tegtmeier D."/>
            <person name="Belitz A."/>
            <person name="Radek R."/>
            <person name="Heimerl T."/>
            <person name="Brune A."/>
        </authorList>
    </citation>
    <scope>NUCLEOTIDE SEQUENCE [LARGE SCALE GENOMIC DNA]</scope>
    <source>
        <strain evidence="8 9">Ho45</strain>
    </source>
</reference>
<feature type="transmembrane region" description="Helical" evidence="6">
    <location>
        <begin position="270"/>
        <end position="289"/>
    </location>
</feature>
<evidence type="ECO:0000256" key="2">
    <source>
        <dbReference type="ARBA" id="ARBA00022448"/>
    </source>
</evidence>
<dbReference type="GO" id="GO:0016020">
    <property type="term" value="C:membrane"/>
    <property type="evidence" value="ECO:0007669"/>
    <property type="project" value="UniProtKB-SubCell"/>
</dbReference>
<evidence type="ECO:0000313" key="9">
    <source>
        <dbReference type="Proteomes" id="UP000244896"/>
    </source>
</evidence>
<dbReference type="GO" id="GO:0022857">
    <property type="term" value="F:transmembrane transporter activity"/>
    <property type="evidence" value="ECO:0007669"/>
    <property type="project" value="InterPro"/>
</dbReference>
<keyword evidence="9" id="KW-1185">Reference proteome</keyword>
<proteinExistence type="predicted"/>
<feature type="transmembrane region" description="Helical" evidence="6">
    <location>
        <begin position="85"/>
        <end position="108"/>
    </location>
</feature>
<feature type="transmembrane region" description="Helical" evidence="6">
    <location>
        <begin position="324"/>
        <end position="341"/>
    </location>
</feature>
<dbReference type="OrthoDB" id="102502at2"/>
<keyword evidence="3 6" id="KW-0812">Transmembrane</keyword>
<dbReference type="InterPro" id="IPR044770">
    <property type="entry name" value="MFS_spinster-like"/>
</dbReference>
<evidence type="ECO:0000256" key="5">
    <source>
        <dbReference type="ARBA" id="ARBA00023136"/>
    </source>
</evidence>
<feature type="domain" description="Major facilitator superfamily (MFS) profile" evidence="7">
    <location>
        <begin position="15"/>
        <end position="419"/>
    </location>
</feature>
<dbReference type="InterPro" id="IPR020846">
    <property type="entry name" value="MFS_dom"/>
</dbReference>
<evidence type="ECO:0000256" key="6">
    <source>
        <dbReference type="SAM" id="Phobius"/>
    </source>
</evidence>
<organism evidence="8 9">
    <name type="scientific">Ereboglobus luteus</name>
    <dbReference type="NCBI Taxonomy" id="1796921"/>
    <lineage>
        <taxon>Bacteria</taxon>
        <taxon>Pseudomonadati</taxon>
        <taxon>Verrucomicrobiota</taxon>
        <taxon>Opitutia</taxon>
        <taxon>Opitutales</taxon>
        <taxon>Opitutaceae</taxon>
        <taxon>Ereboglobus</taxon>
    </lineage>
</organism>
<dbReference type="InterPro" id="IPR036259">
    <property type="entry name" value="MFS_trans_sf"/>
</dbReference>
<feature type="transmembrane region" description="Helical" evidence="6">
    <location>
        <begin position="54"/>
        <end position="73"/>
    </location>
</feature>
<evidence type="ECO:0000256" key="3">
    <source>
        <dbReference type="ARBA" id="ARBA00022692"/>
    </source>
</evidence>
<keyword evidence="2" id="KW-0813">Transport</keyword>
<dbReference type="InterPro" id="IPR011701">
    <property type="entry name" value="MFS"/>
</dbReference>